<dbReference type="Proteomes" id="UP000314294">
    <property type="component" value="Unassembled WGS sequence"/>
</dbReference>
<sequence length="396" mass="43635">MEPTLSLQLCLHSHLALSCKPPPTVLKLRKLDRRKLQMSVTVITQRFKNRSKGLGGEEGAEANWRGAREKKEDRKVEEIETHVDVKESYLSEVQGDVHLVELGAAGQRRALPPALCPIHGVGDGLLSRHAGAAGQEQRPQQQRDPRSRRRRRSTRHHLHLFARSGTYSNSICGALPPPPSLPPVWPVPDHPMQTFVLLAVDLVYFEVCWHPKEDKETQRDEVQISLKLSIFFILISRSISANLLIILLQRCHVLSGLGELPLLHPLPHIPVDEGPLGFAGPVQHQLDDLFADGVVPAGVVVGSILLASDQLLRVEQLAVHKDGSWDVLPSSGLTEESVEGIIFYSRGLATGHQSVRLDAVFQAVKLPAGIANLDASLTDVHRDTLTLEGKRGIDNI</sequence>
<feature type="compositionally biased region" description="Basic residues" evidence="1">
    <location>
        <begin position="146"/>
        <end position="155"/>
    </location>
</feature>
<feature type="region of interest" description="Disordered" evidence="1">
    <location>
        <begin position="130"/>
        <end position="155"/>
    </location>
</feature>
<keyword evidence="3" id="KW-1185">Reference proteome</keyword>
<reference evidence="2 3" key="1">
    <citation type="submission" date="2019-03" db="EMBL/GenBank/DDBJ databases">
        <title>First draft genome of Liparis tanakae, snailfish: a comprehensive survey of snailfish specific genes.</title>
        <authorList>
            <person name="Kim W."/>
            <person name="Song I."/>
            <person name="Jeong J.-H."/>
            <person name="Kim D."/>
            <person name="Kim S."/>
            <person name="Ryu S."/>
            <person name="Song J.Y."/>
            <person name="Lee S.K."/>
        </authorList>
    </citation>
    <scope>NUCLEOTIDE SEQUENCE [LARGE SCALE GENOMIC DNA]</scope>
    <source>
        <tissue evidence="2">Muscle</tissue>
    </source>
</reference>
<evidence type="ECO:0000256" key="1">
    <source>
        <dbReference type="SAM" id="MobiDB-lite"/>
    </source>
</evidence>
<comment type="caution">
    <text evidence="2">The sequence shown here is derived from an EMBL/GenBank/DDBJ whole genome shotgun (WGS) entry which is preliminary data.</text>
</comment>
<gene>
    <name evidence="2" type="ORF">EYF80_009701</name>
</gene>
<proteinExistence type="predicted"/>
<dbReference type="EMBL" id="SRLO01000058">
    <property type="protein sequence ID" value="TNN80050.1"/>
    <property type="molecule type" value="Genomic_DNA"/>
</dbReference>
<accession>A0A4Z2IPV7</accession>
<name>A0A4Z2IPV7_9TELE</name>
<dbReference type="AlphaFoldDB" id="A0A4Z2IPV7"/>
<organism evidence="2 3">
    <name type="scientific">Liparis tanakae</name>
    <name type="common">Tanaka's snailfish</name>
    <dbReference type="NCBI Taxonomy" id="230148"/>
    <lineage>
        <taxon>Eukaryota</taxon>
        <taxon>Metazoa</taxon>
        <taxon>Chordata</taxon>
        <taxon>Craniata</taxon>
        <taxon>Vertebrata</taxon>
        <taxon>Euteleostomi</taxon>
        <taxon>Actinopterygii</taxon>
        <taxon>Neopterygii</taxon>
        <taxon>Teleostei</taxon>
        <taxon>Neoteleostei</taxon>
        <taxon>Acanthomorphata</taxon>
        <taxon>Eupercaria</taxon>
        <taxon>Perciformes</taxon>
        <taxon>Cottioidei</taxon>
        <taxon>Cottales</taxon>
        <taxon>Liparidae</taxon>
        <taxon>Liparis</taxon>
    </lineage>
</organism>
<dbReference type="OrthoDB" id="69641at2759"/>
<evidence type="ECO:0000313" key="2">
    <source>
        <dbReference type="EMBL" id="TNN80050.1"/>
    </source>
</evidence>
<evidence type="ECO:0000313" key="3">
    <source>
        <dbReference type="Proteomes" id="UP000314294"/>
    </source>
</evidence>
<protein>
    <submittedName>
        <fullName evidence="2">Uncharacterized protein</fullName>
    </submittedName>
</protein>